<protein>
    <submittedName>
        <fullName evidence="2">Uncharacterized protein</fullName>
    </submittedName>
</protein>
<dbReference type="WBParaSite" id="ACAC_0000241201-mRNA-1">
    <property type="protein sequence ID" value="ACAC_0000241201-mRNA-1"/>
    <property type="gene ID" value="ACAC_0000241201"/>
</dbReference>
<reference evidence="1" key="1">
    <citation type="submission" date="2012-09" db="EMBL/GenBank/DDBJ databases">
        <authorList>
            <person name="Martin A.A."/>
        </authorList>
    </citation>
    <scope>NUCLEOTIDE SEQUENCE</scope>
</reference>
<dbReference type="AlphaFoldDB" id="A0A0K0CXT3"/>
<name>A0A0K0CXT3_ANGCA</name>
<proteinExistence type="predicted"/>
<keyword evidence="1" id="KW-1185">Reference proteome</keyword>
<organism evidence="1 2">
    <name type="scientific">Angiostrongylus cantonensis</name>
    <name type="common">Rat lungworm</name>
    <dbReference type="NCBI Taxonomy" id="6313"/>
    <lineage>
        <taxon>Eukaryota</taxon>
        <taxon>Metazoa</taxon>
        <taxon>Ecdysozoa</taxon>
        <taxon>Nematoda</taxon>
        <taxon>Chromadorea</taxon>
        <taxon>Rhabditida</taxon>
        <taxon>Rhabditina</taxon>
        <taxon>Rhabditomorpha</taxon>
        <taxon>Strongyloidea</taxon>
        <taxon>Metastrongylidae</taxon>
        <taxon>Angiostrongylus</taxon>
    </lineage>
</organism>
<evidence type="ECO:0000313" key="2">
    <source>
        <dbReference type="WBParaSite" id="ACAC_0000241201-mRNA-1"/>
    </source>
</evidence>
<sequence length="111" mass="12065">MNEIGACGWPSMGSDTHVKNEFPLNDELFDIDKQPLRVDDATFAKPKAVPTATSDAAAASLQTAFCKKPSSAKAQEIVSFTGINDVKTETCEGKPEILPSRIMNVRNLFFT</sequence>
<accession>A0A0K0CXT3</accession>
<dbReference type="Proteomes" id="UP000035642">
    <property type="component" value="Unassembled WGS sequence"/>
</dbReference>
<reference evidence="2" key="2">
    <citation type="submission" date="2017-02" db="UniProtKB">
        <authorList>
            <consortium name="WormBaseParasite"/>
        </authorList>
    </citation>
    <scope>IDENTIFICATION</scope>
</reference>
<evidence type="ECO:0000313" key="1">
    <source>
        <dbReference type="Proteomes" id="UP000035642"/>
    </source>
</evidence>